<dbReference type="EMBL" id="CP052766">
    <property type="protein sequence ID" value="QJR80836.1"/>
    <property type="molecule type" value="Genomic_DNA"/>
</dbReference>
<sequence length="68" mass="7724">MQKRMKRRFIAGAVCPKCQAVDTITLFMENNVEKLECVKCGYSEAQTDQEVKTATRPKENVIGVFKPD</sequence>
<dbReference type="Proteomes" id="UP000219285">
    <property type="component" value="Chromosome"/>
</dbReference>
<dbReference type="KEGG" id="apel:CA267_008605"/>
<dbReference type="AlphaFoldDB" id="A0A6M4MF96"/>
<proteinExistence type="predicted"/>
<reference evidence="1 2" key="2">
    <citation type="submission" date="2020-04" db="EMBL/GenBank/DDBJ databases">
        <title>Complete genome sequence of Alteromonas pelagimontana 5.12T.</title>
        <authorList>
            <person name="Sinha R.K."/>
            <person name="Krishnan K.P."/>
            <person name="Kurian J.P."/>
        </authorList>
    </citation>
    <scope>NUCLEOTIDE SEQUENCE [LARGE SCALE GENOMIC DNA]</scope>
    <source>
        <strain evidence="1 2">5.12</strain>
    </source>
</reference>
<dbReference type="Pfam" id="PF09526">
    <property type="entry name" value="DUF2387"/>
    <property type="match status" value="1"/>
</dbReference>
<dbReference type="InterPro" id="IPR012658">
    <property type="entry name" value="YheV"/>
</dbReference>
<reference evidence="2" key="1">
    <citation type="submission" date="2014-12" db="EMBL/GenBank/DDBJ databases">
        <title>Complete genome sequence of a multi-drug resistant Klebsiella pneumoniae.</title>
        <authorList>
            <person name="Hua X."/>
            <person name="Chen Q."/>
            <person name="Li X."/>
            <person name="Feng Y."/>
            <person name="Ruan Z."/>
            <person name="Yu Y."/>
        </authorList>
    </citation>
    <scope>NUCLEOTIDE SEQUENCE [LARGE SCALE GENOMIC DNA]</scope>
    <source>
        <strain evidence="2">5.12</strain>
    </source>
</reference>
<evidence type="ECO:0000313" key="2">
    <source>
        <dbReference type="Proteomes" id="UP000219285"/>
    </source>
</evidence>
<dbReference type="NCBIfam" id="TIGR02443">
    <property type="entry name" value="YheV family putative zinc ribbon protein"/>
    <property type="match status" value="1"/>
</dbReference>
<dbReference type="RefSeq" id="WP_075607866.1">
    <property type="nucleotide sequence ID" value="NZ_CP052766.1"/>
</dbReference>
<dbReference type="OrthoDB" id="5881059at2"/>
<evidence type="ECO:0000313" key="1">
    <source>
        <dbReference type="EMBL" id="QJR80836.1"/>
    </source>
</evidence>
<name>A0A6M4MF96_9ALTE</name>
<organism evidence="1 2">
    <name type="scientific">Alteromonas pelagimontana</name>
    <dbReference type="NCBI Taxonomy" id="1858656"/>
    <lineage>
        <taxon>Bacteria</taxon>
        <taxon>Pseudomonadati</taxon>
        <taxon>Pseudomonadota</taxon>
        <taxon>Gammaproteobacteria</taxon>
        <taxon>Alteromonadales</taxon>
        <taxon>Alteromonadaceae</taxon>
        <taxon>Alteromonas/Salinimonas group</taxon>
        <taxon>Alteromonas</taxon>
    </lineage>
</organism>
<gene>
    <name evidence="1" type="ORF">CA267_008605</name>
</gene>
<keyword evidence="2" id="KW-1185">Reference proteome</keyword>
<accession>A0A6M4MF96</accession>
<protein>
    <submittedName>
        <fullName evidence="1">YheV family putative metal-binding protein</fullName>
    </submittedName>
</protein>